<dbReference type="InterPro" id="IPR036188">
    <property type="entry name" value="FAD/NAD-bd_sf"/>
</dbReference>
<organism evidence="2 3">
    <name type="scientific">Colletotrichum incanum</name>
    <name type="common">Soybean anthracnose fungus</name>
    <dbReference type="NCBI Taxonomy" id="1573173"/>
    <lineage>
        <taxon>Eukaryota</taxon>
        <taxon>Fungi</taxon>
        <taxon>Dikarya</taxon>
        <taxon>Ascomycota</taxon>
        <taxon>Pezizomycotina</taxon>
        <taxon>Sordariomycetes</taxon>
        <taxon>Hypocreomycetidae</taxon>
        <taxon>Glomerellales</taxon>
        <taxon>Glomerellaceae</taxon>
        <taxon>Colletotrichum</taxon>
        <taxon>Colletotrichum spaethianum species complex</taxon>
    </lineage>
</organism>
<dbReference type="Pfam" id="PF07992">
    <property type="entry name" value="Pyr_redox_2"/>
    <property type="match status" value="1"/>
</dbReference>
<dbReference type="InterPro" id="IPR023753">
    <property type="entry name" value="FAD/NAD-binding_dom"/>
</dbReference>
<dbReference type="PANTHER" id="PTHR43735:SF11">
    <property type="entry name" value="HYPOTHETICAL OXIDOREDUCTASE (EUROFUNG)"/>
    <property type="match status" value="1"/>
</dbReference>
<dbReference type="Proteomes" id="UP000076584">
    <property type="component" value="Unassembled WGS sequence"/>
</dbReference>
<feature type="non-terminal residue" evidence="2">
    <location>
        <position position="1"/>
    </location>
</feature>
<dbReference type="GO" id="GO:0004174">
    <property type="term" value="F:electron-transferring-flavoprotein dehydrogenase activity"/>
    <property type="evidence" value="ECO:0007669"/>
    <property type="project" value="TreeGrafter"/>
</dbReference>
<dbReference type="AlphaFoldDB" id="A0A161W938"/>
<evidence type="ECO:0000259" key="1">
    <source>
        <dbReference type="Pfam" id="PF07992"/>
    </source>
</evidence>
<dbReference type="GO" id="GO:0005737">
    <property type="term" value="C:cytoplasm"/>
    <property type="evidence" value="ECO:0007669"/>
    <property type="project" value="TreeGrafter"/>
</dbReference>
<dbReference type="STRING" id="1573173.A0A161W938"/>
<dbReference type="PRINTS" id="PR00368">
    <property type="entry name" value="FADPNR"/>
</dbReference>
<protein>
    <submittedName>
        <fullName evidence="2">Oxidoreductase</fullName>
    </submittedName>
</protein>
<reference evidence="2 3" key="1">
    <citation type="submission" date="2015-06" db="EMBL/GenBank/DDBJ databases">
        <title>Survival trade-offs in plant roots during colonization by closely related pathogenic and mutualistic fungi.</title>
        <authorList>
            <person name="Hacquard S."/>
            <person name="Kracher B."/>
            <person name="Hiruma K."/>
            <person name="Weinman A."/>
            <person name="Muench P."/>
            <person name="Garrido Oter R."/>
            <person name="Ver Loren van Themaat E."/>
            <person name="Dallerey J.-F."/>
            <person name="Damm U."/>
            <person name="Henrissat B."/>
            <person name="Lespinet O."/>
            <person name="Thon M."/>
            <person name="Kemen E."/>
            <person name="McHardy A.C."/>
            <person name="Schulze-Lefert P."/>
            <person name="O'Connell R.J."/>
        </authorList>
    </citation>
    <scope>NUCLEOTIDE SEQUENCE [LARGE SCALE GENOMIC DNA]</scope>
    <source>
        <strain evidence="2 3">MAFF 238704</strain>
    </source>
</reference>
<accession>A0A161W938</accession>
<feature type="domain" description="FAD/NAD(P)-binding" evidence="1">
    <location>
        <begin position="75"/>
        <end position="369"/>
    </location>
</feature>
<proteinExistence type="predicted"/>
<keyword evidence="3" id="KW-1185">Reference proteome</keyword>
<dbReference type="GO" id="GO:0050660">
    <property type="term" value="F:flavin adenine dinucleotide binding"/>
    <property type="evidence" value="ECO:0007669"/>
    <property type="project" value="TreeGrafter"/>
</dbReference>
<comment type="caution">
    <text evidence="2">The sequence shown here is derived from an EMBL/GenBank/DDBJ whole genome shotgun (WGS) entry which is preliminary data.</text>
</comment>
<dbReference type="PANTHER" id="PTHR43735">
    <property type="entry name" value="APOPTOSIS-INDUCING FACTOR 1"/>
    <property type="match status" value="1"/>
</dbReference>
<evidence type="ECO:0000313" key="3">
    <source>
        <dbReference type="Proteomes" id="UP000076584"/>
    </source>
</evidence>
<name>A0A161W938_COLIC</name>
<dbReference type="PRINTS" id="PR00411">
    <property type="entry name" value="PNDRDTASEI"/>
</dbReference>
<dbReference type="EMBL" id="LFIW01001873">
    <property type="protein sequence ID" value="KZL80548.1"/>
    <property type="molecule type" value="Genomic_DNA"/>
</dbReference>
<dbReference type="Gene3D" id="3.50.50.100">
    <property type="match status" value="1"/>
</dbReference>
<sequence length="470" mass="51534">LVISCTQPFLRRSSPLFETRGFRLSATMLKVLRKVVLFVRLVGYTLRLYMDFISRSYTTKKIPTGPAAKDAEPINIVVVGASFAGYHAARVIATSLPADGPYRLIIVEPNRHWQFTWTLPRFCVVEGHEHKTFIPYGPYLPAGSESIVRWVHDRVSTITEKTVTVQGTGEEIPYSYMVIATGSGVGMSLPSRVGSTSKAEGVQLLQSFQQRIKAAKNLVVVGGGAAGVELATDAKDQYPEKNVTLVHSRDAVMNRFGQDLQVAALKGLKDLGIEVILGERTTTESPVDGFATLRSGRRVECDFLVNAIGQQPSSQLISEFAPEAIAKTGRIKVKPTMQIDVDSLPHIYVCGDVAEAGVTNPNARAAMKQAIYAADNLVLALQGKKPTNIYQHYWADGVIKLTLGLYKSITAFGIGDTELLFHAKEKDITLMIERAWTNMGAKPYENKEYESGYAQNSVAYKALEVANETV</sequence>
<dbReference type="SUPFAM" id="SSF51905">
    <property type="entry name" value="FAD/NAD(P)-binding domain"/>
    <property type="match status" value="1"/>
</dbReference>
<gene>
    <name evidence="2" type="ORF">CI238_10645</name>
</gene>
<evidence type="ECO:0000313" key="2">
    <source>
        <dbReference type="EMBL" id="KZL80548.1"/>
    </source>
</evidence>